<dbReference type="RefSeq" id="WP_126017649.1">
    <property type="nucleotide sequence ID" value="NZ_CP034437.1"/>
</dbReference>
<gene>
    <name evidence="2" type="ORF">EJC50_21360</name>
</gene>
<reference evidence="3" key="1">
    <citation type="submission" date="2018-12" db="EMBL/GenBank/DDBJ databases">
        <title>Genome sequence of Peanibacillus sp.</title>
        <authorList>
            <person name="Subramani G."/>
            <person name="Srinivasan S."/>
            <person name="Kim M.K."/>
        </authorList>
    </citation>
    <scope>NUCLEOTIDE SEQUENCE [LARGE SCALE GENOMIC DNA]</scope>
    <source>
        <strain evidence="3">18JY67-1</strain>
    </source>
</reference>
<dbReference type="Pfam" id="PF01869">
    <property type="entry name" value="BcrAD_BadFG"/>
    <property type="match status" value="1"/>
</dbReference>
<dbReference type="EMBL" id="CP034437">
    <property type="protein sequence ID" value="AZN41943.1"/>
    <property type="molecule type" value="Genomic_DNA"/>
</dbReference>
<evidence type="ECO:0000313" key="3">
    <source>
        <dbReference type="Proteomes" id="UP000272528"/>
    </source>
</evidence>
<dbReference type="PANTHER" id="PTHR43190:SF3">
    <property type="entry name" value="N-ACETYL-D-GLUCOSAMINE KINASE"/>
    <property type="match status" value="1"/>
</dbReference>
<dbReference type="AlphaFoldDB" id="A0A3Q8X8W9"/>
<dbReference type="InterPro" id="IPR043129">
    <property type="entry name" value="ATPase_NBD"/>
</dbReference>
<dbReference type="SUPFAM" id="SSF53067">
    <property type="entry name" value="Actin-like ATPase domain"/>
    <property type="match status" value="1"/>
</dbReference>
<keyword evidence="3" id="KW-1185">Reference proteome</keyword>
<evidence type="ECO:0000313" key="2">
    <source>
        <dbReference type="EMBL" id="AZN41943.1"/>
    </source>
</evidence>
<organism evidence="2 3">
    <name type="scientific">Paenibacillus albus</name>
    <dbReference type="NCBI Taxonomy" id="2495582"/>
    <lineage>
        <taxon>Bacteria</taxon>
        <taxon>Bacillati</taxon>
        <taxon>Bacillota</taxon>
        <taxon>Bacilli</taxon>
        <taxon>Bacillales</taxon>
        <taxon>Paenibacillaceae</taxon>
        <taxon>Paenibacillus</taxon>
    </lineage>
</organism>
<sequence>MTRKVVVGIDGGGTTTRLLAADLNGEILAYVEEGCCNPGKDPNAKRHVQSGINRVLAAANVGLHQVIAIAAGFAGLDTAEDHEWAADFLQLDGLNCSKVIVNDAVVAHSGALMNKPGIVAISGTGSIIFAINEDNRQIRNYDFRHYAPTASRFLAFDAVYEIIAGNVAVEDDVFVQEVLQFWEKDDVAALSKLGSNGFIADDVELTLRFGLMGPLVTAAAASGSPLARRVCDNAVQALDTGIRLLGSCFEAESVNVAFIGSVIRDDYVRSQLTHALERASNRAYCVVEPALSPAAGAVLLAMEAVGQPADERLVNNLRQYL</sequence>
<name>A0A3Q8X8W9_9BACL</name>
<evidence type="ECO:0000259" key="1">
    <source>
        <dbReference type="Pfam" id="PF01869"/>
    </source>
</evidence>
<proteinExistence type="predicted"/>
<protein>
    <submittedName>
        <fullName evidence="2">ATPase</fullName>
    </submittedName>
</protein>
<feature type="domain" description="ATPase BadF/BadG/BcrA/BcrD type" evidence="1">
    <location>
        <begin position="7"/>
        <end position="137"/>
    </location>
</feature>
<dbReference type="InterPro" id="IPR002731">
    <property type="entry name" value="ATPase_BadF"/>
</dbReference>
<dbReference type="Proteomes" id="UP000272528">
    <property type="component" value="Chromosome"/>
</dbReference>
<dbReference type="PANTHER" id="PTHR43190">
    <property type="entry name" value="N-ACETYL-D-GLUCOSAMINE KINASE"/>
    <property type="match status" value="1"/>
</dbReference>
<dbReference type="OrthoDB" id="9772633at2"/>
<accession>A0A3Q8X8W9</accession>
<dbReference type="Gene3D" id="3.30.420.40">
    <property type="match status" value="2"/>
</dbReference>
<dbReference type="InterPro" id="IPR052519">
    <property type="entry name" value="Euk-type_GlcNAc_Kinase"/>
</dbReference>
<dbReference type="KEGG" id="palb:EJC50_21360"/>